<dbReference type="AlphaFoldDB" id="A0A0R3PPF2"/>
<evidence type="ECO:0000313" key="3">
    <source>
        <dbReference type="Proteomes" id="UP000267027"/>
    </source>
</evidence>
<keyword evidence="3" id="KW-1185">Reference proteome</keyword>
<sequence>MTGIHNEHYDEEKNMVPNLLGPKVRDVMRPVLLSEKLQHTNNPMKTKPDSILGRLTDHQLVVAQNEQPNELQETYKYEDENSDELHTTQMSVSELIDIFEGTVKIRPSKYEGRKSLNVWIRYEEHMQPHDPDHHHGNRKFHDGSIVHNEDVQLRHIQDYNENHETENLSIHCSEDVQRSVAVKDTAAVIDSHKLPTNPRKQPPRTSPWFNPNSVSKRALTRSVLSHVPSFTKKNGLESTEN</sequence>
<protein>
    <submittedName>
        <fullName evidence="4">Ovule protein</fullName>
    </submittedName>
</protein>
<organism evidence="4">
    <name type="scientific">Angiostrongylus costaricensis</name>
    <name type="common">Nematode worm</name>
    <dbReference type="NCBI Taxonomy" id="334426"/>
    <lineage>
        <taxon>Eukaryota</taxon>
        <taxon>Metazoa</taxon>
        <taxon>Ecdysozoa</taxon>
        <taxon>Nematoda</taxon>
        <taxon>Chromadorea</taxon>
        <taxon>Rhabditida</taxon>
        <taxon>Rhabditina</taxon>
        <taxon>Rhabditomorpha</taxon>
        <taxon>Strongyloidea</taxon>
        <taxon>Metastrongylidae</taxon>
        <taxon>Angiostrongylus</taxon>
    </lineage>
</organism>
<evidence type="ECO:0000313" key="4">
    <source>
        <dbReference type="WBParaSite" id="ACOC_0000707001-mRNA-1"/>
    </source>
</evidence>
<feature type="region of interest" description="Disordered" evidence="1">
    <location>
        <begin position="191"/>
        <end position="214"/>
    </location>
</feature>
<proteinExistence type="predicted"/>
<name>A0A0R3PPF2_ANGCS</name>
<dbReference type="EMBL" id="UYYA01004003">
    <property type="protein sequence ID" value="VDM58656.1"/>
    <property type="molecule type" value="Genomic_DNA"/>
</dbReference>
<reference evidence="2 3" key="2">
    <citation type="submission" date="2018-11" db="EMBL/GenBank/DDBJ databases">
        <authorList>
            <consortium name="Pathogen Informatics"/>
        </authorList>
    </citation>
    <scope>NUCLEOTIDE SEQUENCE [LARGE SCALE GENOMIC DNA]</scope>
    <source>
        <strain evidence="2 3">Costa Rica</strain>
    </source>
</reference>
<reference evidence="4" key="1">
    <citation type="submission" date="2017-02" db="UniProtKB">
        <authorList>
            <consortium name="WormBaseParasite"/>
        </authorList>
    </citation>
    <scope>IDENTIFICATION</scope>
</reference>
<dbReference type="WBParaSite" id="ACOC_0000707001-mRNA-1">
    <property type="protein sequence ID" value="ACOC_0000707001-mRNA-1"/>
    <property type="gene ID" value="ACOC_0000707001"/>
</dbReference>
<dbReference type="Proteomes" id="UP000267027">
    <property type="component" value="Unassembled WGS sequence"/>
</dbReference>
<accession>A0A0R3PPF2</accession>
<evidence type="ECO:0000313" key="2">
    <source>
        <dbReference type="EMBL" id="VDM58656.1"/>
    </source>
</evidence>
<gene>
    <name evidence="2" type="ORF">ACOC_LOCUS7071</name>
</gene>
<evidence type="ECO:0000256" key="1">
    <source>
        <dbReference type="SAM" id="MobiDB-lite"/>
    </source>
</evidence>